<dbReference type="InterPro" id="IPR014756">
    <property type="entry name" value="Ig_E-set"/>
</dbReference>
<keyword evidence="4" id="KW-1185">Reference proteome</keyword>
<reference evidence="3" key="1">
    <citation type="journal article" date="2016" name="Insect Biochem. Mol. Biol.">
        <title>Multifaceted biological insights from a draft genome sequence of the tobacco hornworm moth, Manduca sexta.</title>
        <authorList>
            <person name="Kanost M.R."/>
            <person name="Arrese E.L."/>
            <person name="Cao X."/>
            <person name="Chen Y.R."/>
            <person name="Chellapilla S."/>
            <person name="Goldsmith M.R."/>
            <person name="Grosse-Wilde E."/>
            <person name="Heckel D.G."/>
            <person name="Herndon N."/>
            <person name="Jiang H."/>
            <person name="Papanicolaou A."/>
            <person name="Qu J."/>
            <person name="Soulages J.L."/>
            <person name="Vogel H."/>
            <person name="Walters J."/>
            <person name="Waterhouse R.M."/>
            <person name="Ahn S.J."/>
            <person name="Almeida F.C."/>
            <person name="An C."/>
            <person name="Aqrawi P."/>
            <person name="Bretschneider A."/>
            <person name="Bryant W.B."/>
            <person name="Bucks S."/>
            <person name="Chao H."/>
            <person name="Chevignon G."/>
            <person name="Christen J.M."/>
            <person name="Clarke D.F."/>
            <person name="Dittmer N.T."/>
            <person name="Ferguson L.C.F."/>
            <person name="Garavelou S."/>
            <person name="Gordon K.H.J."/>
            <person name="Gunaratna R.T."/>
            <person name="Han Y."/>
            <person name="Hauser F."/>
            <person name="He Y."/>
            <person name="Heidel-Fischer H."/>
            <person name="Hirsh A."/>
            <person name="Hu Y."/>
            <person name="Jiang H."/>
            <person name="Kalra D."/>
            <person name="Klinner C."/>
            <person name="Konig C."/>
            <person name="Kovar C."/>
            <person name="Kroll A.R."/>
            <person name="Kuwar S.S."/>
            <person name="Lee S.L."/>
            <person name="Lehman R."/>
            <person name="Li K."/>
            <person name="Li Z."/>
            <person name="Liang H."/>
            <person name="Lovelace S."/>
            <person name="Lu Z."/>
            <person name="Mansfield J.H."/>
            <person name="McCulloch K.J."/>
            <person name="Mathew T."/>
            <person name="Morton B."/>
            <person name="Muzny D.M."/>
            <person name="Neunemann D."/>
            <person name="Ongeri F."/>
            <person name="Pauchet Y."/>
            <person name="Pu L.L."/>
            <person name="Pyrousis I."/>
            <person name="Rao X.J."/>
            <person name="Redding A."/>
            <person name="Roesel C."/>
            <person name="Sanchez-Gracia A."/>
            <person name="Schaack S."/>
            <person name="Shukla A."/>
            <person name="Tetreau G."/>
            <person name="Wang Y."/>
            <person name="Xiong G.H."/>
            <person name="Traut W."/>
            <person name="Walsh T.K."/>
            <person name="Worley K.C."/>
            <person name="Wu D."/>
            <person name="Wu W."/>
            <person name="Wu Y.Q."/>
            <person name="Zhang X."/>
            <person name="Zou Z."/>
            <person name="Zucker H."/>
            <person name="Briscoe A.D."/>
            <person name="Burmester T."/>
            <person name="Clem R.J."/>
            <person name="Feyereisen R."/>
            <person name="Grimmelikhuijzen C.J.P."/>
            <person name="Hamodrakas S.J."/>
            <person name="Hansson B.S."/>
            <person name="Huguet E."/>
            <person name="Jermiin L.S."/>
            <person name="Lan Q."/>
            <person name="Lehman H.K."/>
            <person name="Lorenzen M."/>
            <person name="Merzendorfer H."/>
            <person name="Michalopoulos I."/>
            <person name="Morton D.B."/>
            <person name="Muthukrishnan S."/>
            <person name="Oakeshott J.G."/>
            <person name="Palmer W."/>
            <person name="Park Y."/>
            <person name="Passarelli A.L."/>
            <person name="Rozas J."/>
            <person name="Schwartz L.M."/>
            <person name="Smith W."/>
            <person name="Southgate A."/>
            <person name="Vilcinskas A."/>
            <person name="Vogt R."/>
            <person name="Wang P."/>
            <person name="Werren J."/>
            <person name="Yu X.Q."/>
            <person name="Zhou J.J."/>
            <person name="Brown S.J."/>
            <person name="Scherer S.E."/>
            <person name="Richards S."/>
            <person name="Blissard G.W."/>
        </authorList>
    </citation>
    <scope>NUCLEOTIDE SEQUENCE</scope>
</reference>
<evidence type="ECO:0000256" key="1">
    <source>
        <dbReference type="SAM" id="SignalP"/>
    </source>
</evidence>
<dbReference type="Proteomes" id="UP000791440">
    <property type="component" value="Unassembled WGS sequence"/>
</dbReference>
<sequence>MWARAILFIAFSVTVANSEYVRKKICKDVDSSLCVVHSVIVDPCRQGPSFCLIRPDKSYGMTINMTPKFSASKLKLAVYGDVAQDDSYSVMFRPPKDACDYLFCPMQAEERKLFDMNFSVDKRANGKFPLKVKLWNEEDESQACCFTFTVKAK</sequence>
<organism evidence="3 4">
    <name type="scientific">Manduca sexta</name>
    <name type="common">Tobacco hawkmoth</name>
    <name type="synonym">Tobacco hornworm</name>
    <dbReference type="NCBI Taxonomy" id="7130"/>
    <lineage>
        <taxon>Eukaryota</taxon>
        <taxon>Metazoa</taxon>
        <taxon>Ecdysozoa</taxon>
        <taxon>Arthropoda</taxon>
        <taxon>Hexapoda</taxon>
        <taxon>Insecta</taxon>
        <taxon>Pterygota</taxon>
        <taxon>Neoptera</taxon>
        <taxon>Endopterygota</taxon>
        <taxon>Lepidoptera</taxon>
        <taxon>Glossata</taxon>
        <taxon>Ditrysia</taxon>
        <taxon>Bombycoidea</taxon>
        <taxon>Sphingidae</taxon>
        <taxon>Sphinginae</taxon>
        <taxon>Sphingini</taxon>
        <taxon>Manduca</taxon>
    </lineage>
</organism>
<dbReference type="Gene3D" id="2.60.40.770">
    <property type="match status" value="1"/>
</dbReference>
<accession>A0A921ZE15</accession>
<gene>
    <name evidence="3" type="ORF">O3G_MSEX009648</name>
</gene>
<evidence type="ECO:0000259" key="2">
    <source>
        <dbReference type="SMART" id="SM00737"/>
    </source>
</evidence>
<dbReference type="SUPFAM" id="SSF81296">
    <property type="entry name" value="E set domains"/>
    <property type="match status" value="1"/>
</dbReference>
<dbReference type="OrthoDB" id="7333818at2759"/>
<dbReference type="InterPro" id="IPR003172">
    <property type="entry name" value="ML_dom"/>
</dbReference>
<feature type="domain" description="MD-2-related lipid-recognition" evidence="2">
    <location>
        <begin position="23"/>
        <end position="150"/>
    </location>
</feature>
<dbReference type="EMBL" id="JH668508">
    <property type="protein sequence ID" value="KAG6456253.1"/>
    <property type="molecule type" value="Genomic_DNA"/>
</dbReference>
<proteinExistence type="predicted"/>
<dbReference type="SMART" id="SM00737">
    <property type="entry name" value="ML"/>
    <property type="match status" value="1"/>
</dbReference>
<evidence type="ECO:0000313" key="4">
    <source>
        <dbReference type="Proteomes" id="UP000791440"/>
    </source>
</evidence>
<dbReference type="EMBL" id="JH668508">
    <property type="protein sequence ID" value="KAG6456255.1"/>
    <property type="molecule type" value="Genomic_DNA"/>
</dbReference>
<name>A0A921ZE15_MANSE</name>
<dbReference type="EMBL" id="JH668508">
    <property type="protein sequence ID" value="KAG6456254.1"/>
    <property type="molecule type" value="Genomic_DNA"/>
</dbReference>
<feature type="chain" id="PRO_5038276535" description="MD-2-related lipid-recognition domain-containing protein" evidence="1">
    <location>
        <begin position="19"/>
        <end position="153"/>
    </location>
</feature>
<dbReference type="AlphaFoldDB" id="A0A921ZE15"/>
<keyword evidence="1" id="KW-0732">Signal</keyword>
<reference evidence="3" key="2">
    <citation type="submission" date="2020-12" db="EMBL/GenBank/DDBJ databases">
        <authorList>
            <person name="Kanost M."/>
        </authorList>
    </citation>
    <scope>NUCLEOTIDE SEQUENCE</scope>
</reference>
<comment type="caution">
    <text evidence="3">The sequence shown here is derived from an EMBL/GenBank/DDBJ whole genome shotgun (WGS) entry which is preliminary data.</text>
</comment>
<evidence type="ECO:0000313" key="3">
    <source>
        <dbReference type="EMBL" id="KAG6456253.1"/>
    </source>
</evidence>
<feature type="signal peptide" evidence="1">
    <location>
        <begin position="1"/>
        <end position="18"/>
    </location>
</feature>
<protein>
    <recommendedName>
        <fullName evidence="2">MD-2-related lipid-recognition domain-containing protein</fullName>
    </recommendedName>
</protein>
<dbReference type="Pfam" id="PF02221">
    <property type="entry name" value="E1_DerP2_DerF2"/>
    <property type="match status" value="1"/>
</dbReference>